<dbReference type="AlphaFoldDB" id="A0A9N8VPG5"/>
<comment type="caution">
    <text evidence="1">The sequence shown here is derived from an EMBL/GenBank/DDBJ whole genome shotgun (WGS) entry which is preliminary data.</text>
</comment>
<proteinExistence type="predicted"/>
<organism evidence="1 2">
    <name type="scientific">Ambispora leptoticha</name>
    <dbReference type="NCBI Taxonomy" id="144679"/>
    <lineage>
        <taxon>Eukaryota</taxon>
        <taxon>Fungi</taxon>
        <taxon>Fungi incertae sedis</taxon>
        <taxon>Mucoromycota</taxon>
        <taxon>Glomeromycotina</taxon>
        <taxon>Glomeromycetes</taxon>
        <taxon>Archaeosporales</taxon>
        <taxon>Ambisporaceae</taxon>
        <taxon>Ambispora</taxon>
    </lineage>
</organism>
<gene>
    <name evidence="1" type="ORF">ALEPTO_LOCUS1328</name>
</gene>
<dbReference type="Proteomes" id="UP000789508">
    <property type="component" value="Unassembled WGS sequence"/>
</dbReference>
<sequence>MTKYKVNDHVKYYPKENNTNETATGVIKKTLDDGTYRIKPDDGGSE</sequence>
<dbReference type="EMBL" id="CAJVPS010000139">
    <property type="protein sequence ID" value="CAG8456910.1"/>
    <property type="molecule type" value="Genomic_DNA"/>
</dbReference>
<keyword evidence="2" id="KW-1185">Reference proteome</keyword>
<protein>
    <submittedName>
        <fullName evidence="1">4899_t:CDS:1</fullName>
    </submittedName>
</protein>
<accession>A0A9N8VPG5</accession>
<feature type="non-terminal residue" evidence="1">
    <location>
        <position position="46"/>
    </location>
</feature>
<name>A0A9N8VPG5_9GLOM</name>
<evidence type="ECO:0000313" key="2">
    <source>
        <dbReference type="Proteomes" id="UP000789508"/>
    </source>
</evidence>
<evidence type="ECO:0000313" key="1">
    <source>
        <dbReference type="EMBL" id="CAG8456910.1"/>
    </source>
</evidence>
<reference evidence="1" key="1">
    <citation type="submission" date="2021-06" db="EMBL/GenBank/DDBJ databases">
        <authorList>
            <person name="Kallberg Y."/>
            <person name="Tangrot J."/>
            <person name="Rosling A."/>
        </authorList>
    </citation>
    <scope>NUCLEOTIDE SEQUENCE</scope>
    <source>
        <strain evidence="1">FL130A</strain>
    </source>
</reference>